<keyword evidence="2" id="KW-1133">Transmembrane helix</keyword>
<keyword evidence="2" id="KW-0812">Transmembrane</keyword>
<feature type="compositionally biased region" description="Gly residues" evidence="1">
    <location>
        <begin position="229"/>
        <end position="242"/>
    </location>
</feature>
<keyword evidence="4" id="KW-1185">Reference proteome</keyword>
<evidence type="ECO:0000256" key="1">
    <source>
        <dbReference type="SAM" id="MobiDB-lite"/>
    </source>
</evidence>
<evidence type="ECO:0008006" key="5">
    <source>
        <dbReference type="Google" id="ProtNLM"/>
    </source>
</evidence>
<gene>
    <name evidence="3" type="ORF">HF324_06215</name>
</gene>
<evidence type="ECO:0000313" key="3">
    <source>
        <dbReference type="EMBL" id="QJB37468.2"/>
    </source>
</evidence>
<sequence>MTNTTPRIREGTDFRQDPLWQRIEAFQLDDPTAPLPFSRKLARENDWNERFTSRAITEYRRFVYLCCISPTGASPSYVIDQVWHKHLLYTENYWDEFCEKVLGRKLHHHPSKGGPPEREKHDDWFRQTLRLYRTVFDESPPPDIWYNTPRSPRKRLRSRFFPRLLPLLLFLSLLLTGCTPGETVFGLIVLALLAYNTARKSAKNQSDGDSSGSACGGGSSCGSSCSSSCGGGCGGCGGGGGD</sequence>
<accession>A0ABX6LBJ0</accession>
<reference evidence="4" key="1">
    <citation type="submission" date="2020-04" db="EMBL/GenBank/DDBJ databases">
        <authorList>
            <person name="Kittiwongwattana C."/>
        </authorList>
    </citation>
    <scope>NUCLEOTIDE SEQUENCE [LARGE SCALE GENOMIC DNA]</scope>
    <source>
        <strain evidence="4">1303</strain>
    </source>
</reference>
<dbReference type="Proteomes" id="UP000503144">
    <property type="component" value="Chromosome"/>
</dbReference>
<feature type="region of interest" description="Disordered" evidence="1">
    <location>
        <begin position="202"/>
        <end position="242"/>
    </location>
</feature>
<keyword evidence="2" id="KW-0472">Membrane</keyword>
<dbReference type="EMBL" id="CP051204">
    <property type="protein sequence ID" value="QJB37468.2"/>
    <property type="molecule type" value="Genomic_DNA"/>
</dbReference>
<protein>
    <recommendedName>
        <fullName evidence="5">TIGR04222 domain-containing membrane protein</fullName>
    </recommendedName>
</protein>
<evidence type="ECO:0000313" key="4">
    <source>
        <dbReference type="Proteomes" id="UP000503144"/>
    </source>
</evidence>
<organism evidence="3 4">
    <name type="scientific">Chitinophaga oryzae</name>
    <dbReference type="NCBI Taxonomy" id="2725414"/>
    <lineage>
        <taxon>Bacteria</taxon>
        <taxon>Pseudomonadati</taxon>
        <taxon>Bacteroidota</taxon>
        <taxon>Chitinophagia</taxon>
        <taxon>Chitinophagales</taxon>
        <taxon>Chitinophagaceae</taxon>
        <taxon>Chitinophaga</taxon>
    </lineage>
</organism>
<feature type="transmembrane region" description="Helical" evidence="2">
    <location>
        <begin position="183"/>
        <end position="198"/>
    </location>
</feature>
<evidence type="ECO:0000256" key="2">
    <source>
        <dbReference type="SAM" id="Phobius"/>
    </source>
</evidence>
<proteinExistence type="predicted"/>
<reference evidence="3 4" key="2">
    <citation type="submission" date="2020-09" db="EMBL/GenBank/DDBJ databases">
        <authorList>
            <person name="Kittiwongwattana C."/>
        </authorList>
    </citation>
    <scope>NUCLEOTIDE SEQUENCE [LARGE SCALE GENOMIC DNA]</scope>
    <source>
        <strain evidence="3 4">1303</strain>
    </source>
</reference>
<name>A0ABX6LBJ0_9BACT</name>